<dbReference type="PANTHER" id="PTHR43102">
    <property type="entry name" value="SLR1143 PROTEIN"/>
    <property type="match status" value="1"/>
</dbReference>
<dbReference type="SUPFAM" id="SSF55781">
    <property type="entry name" value="GAF domain-like"/>
    <property type="match status" value="1"/>
</dbReference>
<accession>A0AAX3LKR2</accession>
<keyword evidence="2" id="KW-0808">Transferase</keyword>
<dbReference type="InterPro" id="IPR003594">
    <property type="entry name" value="HATPase_dom"/>
</dbReference>
<dbReference type="Pfam" id="PF01590">
    <property type="entry name" value="GAF"/>
    <property type="match status" value="1"/>
</dbReference>
<dbReference type="InterPro" id="IPR011495">
    <property type="entry name" value="Sig_transdc_His_kin_sub2_dim/P"/>
</dbReference>
<dbReference type="Gene3D" id="3.30.450.40">
    <property type="match status" value="1"/>
</dbReference>
<proteinExistence type="predicted"/>
<dbReference type="Gene3D" id="3.30.565.10">
    <property type="entry name" value="Histidine kinase-like ATPase, C-terminal domain"/>
    <property type="match status" value="1"/>
</dbReference>
<evidence type="ECO:0000313" key="2">
    <source>
        <dbReference type="EMBL" id="WCE69269.1"/>
    </source>
</evidence>
<dbReference type="GO" id="GO:0016301">
    <property type="term" value="F:kinase activity"/>
    <property type="evidence" value="ECO:0007669"/>
    <property type="project" value="UniProtKB-KW"/>
</dbReference>
<feature type="domain" description="GAF" evidence="1">
    <location>
        <begin position="25"/>
        <end position="167"/>
    </location>
</feature>
<dbReference type="EMBL" id="CP116423">
    <property type="protein sequence ID" value="WCE69269.1"/>
    <property type="molecule type" value="Genomic_DNA"/>
</dbReference>
<name>A0AAX3LKR2_9RHOB</name>
<evidence type="ECO:0000259" key="1">
    <source>
        <dbReference type="SMART" id="SM00065"/>
    </source>
</evidence>
<reference evidence="2" key="1">
    <citation type="submission" date="2023-01" db="EMBL/GenBank/DDBJ databases">
        <title>Comparative genomic analysis of cold water coral derived Sulfitobacter faviae: insights into their metabolism and habitat adaptation.</title>
        <authorList>
            <person name="Guo Y."/>
            <person name="Lin S."/>
            <person name="Huang Z."/>
            <person name="Tang K."/>
            <person name="Wang X."/>
        </authorList>
    </citation>
    <scope>NUCLEOTIDE SEQUENCE</scope>
    <source>
        <strain evidence="2">SCSIO W_1865</strain>
    </source>
</reference>
<dbReference type="InterPro" id="IPR036890">
    <property type="entry name" value="HATPase_C_sf"/>
</dbReference>
<protein>
    <submittedName>
        <fullName evidence="2">Histidine kinase dimerization/phosphoacceptor domain -containing protein</fullName>
    </submittedName>
</protein>
<keyword evidence="2" id="KW-0418">Kinase</keyword>
<dbReference type="Pfam" id="PF07568">
    <property type="entry name" value="HisKA_2"/>
    <property type="match status" value="1"/>
</dbReference>
<dbReference type="AlphaFoldDB" id="A0AAX3LKR2"/>
<gene>
    <name evidence="2" type="ORF">PL336_10695</name>
</gene>
<dbReference type="Pfam" id="PF13581">
    <property type="entry name" value="HATPase_c_2"/>
    <property type="match status" value="1"/>
</dbReference>
<dbReference type="RefSeq" id="WP_271687586.1">
    <property type="nucleotide sequence ID" value="NZ_CP116423.1"/>
</dbReference>
<sequence length="358" mass="39352">MRATPHPQQDQRLRTLYNYEILDTPREEEFDEIVELAAEICDAPISVINLIDKDRQWFKAEVGLGARETPLETSLCSHAILEERFVEIPDTLKDPRMADNPLCTAGDGLRFYAGALLIASNGLPLGTLCILDTKPRRLTALQRKAISVLSRQVMKQLDLRLSLRSQAVLMSEADHRVKNSLQTLSAMVRLHTRQLDDTTTINVLNGIQRRVNAMATLHGELQTGQGRDEVDVGKYLDRVLELLQETAPGHVKISYRSDPVTLRSSAASSLGLIISEFAANSIKHAFPDGAPGHIEIDLSLRDGHFHLECKDDGIGAANEGKGRADSIGQTLMAAAASQLNAQVDSQLTSEGSRLSLTF</sequence>
<dbReference type="SMART" id="SM00065">
    <property type="entry name" value="GAF"/>
    <property type="match status" value="1"/>
</dbReference>
<dbReference type="Proteomes" id="UP001210770">
    <property type="component" value="Chromosome"/>
</dbReference>
<dbReference type="SUPFAM" id="SSF55874">
    <property type="entry name" value="ATPase domain of HSP90 chaperone/DNA topoisomerase II/histidine kinase"/>
    <property type="match status" value="1"/>
</dbReference>
<organism evidence="2 3">
    <name type="scientific">Sulfitobacter faviae</name>
    <dbReference type="NCBI Taxonomy" id="1775881"/>
    <lineage>
        <taxon>Bacteria</taxon>
        <taxon>Pseudomonadati</taxon>
        <taxon>Pseudomonadota</taxon>
        <taxon>Alphaproteobacteria</taxon>
        <taxon>Rhodobacterales</taxon>
        <taxon>Roseobacteraceae</taxon>
        <taxon>Sulfitobacter</taxon>
    </lineage>
</organism>
<dbReference type="InterPro" id="IPR029016">
    <property type="entry name" value="GAF-like_dom_sf"/>
</dbReference>
<evidence type="ECO:0000313" key="3">
    <source>
        <dbReference type="Proteomes" id="UP001210770"/>
    </source>
</evidence>
<dbReference type="PANTHER" id="PTHR43102:SF2">
    <property type="entry name" value="GAF DOMAIN-CONTAINING PROTEIN"/>
    <property type="match status" value="1"/>
</dbReference>
<dbReference type="InterPro" id="IPR003018">
    <property type="entry name" value="GAF"/>
</dbReference>